<comment type="caution">
    <text evidence="5">The sequence shown here is derived from an EMBL/GenBank/DDBJ whole genome shotgun (WGS) entry which is preliminary data.</text>
</comment>
<comment type="subcellular location">
    <subcellularLocation>
        <location evidence="3">Membrane</location>
        <topology evidence="3">Single-pass type II membrane protein</topology>
    </subcellularLocation>
</comment>
<protein>
    <recommendedName>
        <fullName evidence="2 3">Signal peptidase I</fullName>
        <ecNumber evidence="3">3.4.21.89</ecNumber>
    </recommendedName>
</protein>
<dbReference type="GO" id="GO:0016020">
    <property type="term" value="C:membrane"/>
    <property type="evidence" value="ECO:0007669"/>
    <property type="project" value="UniProtKB-SubCell"/>
</dbReference>
<dbReference type="GO" id="GO:0004252">
    <property type="term" value="F:serine-type endopeptidase activity"/>
    <property type="evidence" value="ECO:0007669"/>
    <property type="project" value="InterPro"/>
</dbReference>
<organism evidence="5 6">
    <name type="scientific">Bacteroides graminisolvens</name>
    <dbReference type="NCBI Taxonomy" id="477666"/>
    <lineage>
        <taxon>Bacteria</taxon>
        <taxon>Pseudomonadati</taxon>
        <taxon>Bacteroidota</taxon>
        <taxon>Bacteroidia</taxon>
        <taxon>Bacteroidales</taxon>
        <taxon>Bacteroidaceae</taxon>
        <taxon>Bacteroides</taxon>
    </lineage>
</organism>
<evidence type="ECO:0000313" key="6">
    <source>
        <dbReference type="Proteomes" id="UP000263098"/>
    </source>
</evidence>
<gene>
    <name evidence="5" type="primary">lepB</name>
    <name evidence="5" type="ORF">DHW31_03335</name>
</gene>
<dbReference type="EC" id="3.4.21.89" evidence="3"/>
<proteinExistence type="inferred from homology"/>
<dbReference type="AlphaFoldDB" id="A0A351M2D0"/>
<evidence type="ECO:0000259" key="4">
    <source>
        <dbReference type="Pfam" id="PF10502"/>
    </source>
</evidence>
<reference evidence="5 6" key="1">
    <citation type="journal article" date="2018" name="Nat. Biotechnol.">
        <title>A standardized bacterial taxonomy based on genome phylogeny substantially revises the tree of life.</title>
        <authorList>
            <person name="Parks D.H."/>
            <person name="Chuvochina M."/>
            <person name="Waite D.W."/>
            <person name="Rinke C."/>
            <person name="Skarshewski A."/>
            <person name="Chaumeil P.A."/>
            <person name="Hugenholtz P."/>
        </authorList>
    </citation>
    <scope>NUCLEOTIDE SEQUENCE [LARGE SCALE GENOMIC DNA]</scope>
    <source>
        <strain evidence="5">UBA9667</strain>
    </source>
</reference>
<comment type="catalytic activity">
    <reaction evidence="3">
        <text>Cleavage of hydrophobic, N-terminal signal or leader sequences from secreted and periplasmic proteins.</text>
        <dbReference type="EC" id="3.4.21.89"/>
    </reaction>
</comment>
<dbReference type="EMBL" id="DPVG01000120">
    <property type="protein sequence ID" value="HCK23807.1"/>
    <property type="molecule type" value="Genomic_DNA"/>
</dbReference>
<comment type="similarity">
    <text evidence="1 3">Belongs to the peptidase S26 family.</text>
</comment>
<dbReference type="GO" id="GO:0006465">
    <property type="term" value="P:signal peptide processing"/>
    <property type="evidence" value="ECO:0007669"/>
    <property type="project" value="InterPro"/>
</dbReference>
<dbReference type="PRINTS" id="PR00727">
    <property type="entry name" value="LEADERPTASE"/>
</dbReference>
<dbReference type="PANTHER" id="PTHR43390:SF1">
    <property type="entry name" value="CHLOROPLAST PROCESSING PEPTIDASE"/>
    <property type="match status" value="1"/>
</dbReference>
<dbReference type="InterPro" id="IPR036286">
    <property type="entry name" value="LexA/Signal_pep-like_sf"/>
</dbReference>
<dbReference type="InterPro" id="IPR000223">
    <property type="entry name" value="Pept_S26A_signal_pept_1"/>
</dbReference>
<feature type="domain" description="Peptidase S26" evidence="4">
    <location>
        <begin position="256"/>
        <end position="292"/>
    </location>
</feature>
<evidence type="ECO:0000256" key="2">
    <source>
        <dbReference type="ARBA" id="ARBA00019232"/>
    </source>
</evidence>
<dbReference type="Proteomes" id="UP000263098">
    <property type="component" value="Unassembled WGS sequence"/>
</dbReference>
<evidence type="ECO:0000256" key="1">
    <source>
        <dbReference type="ARBA" id="ARBA00009370"/>
    </source>
</evidence>
<dbReference type="Gene3D" id="2.10.109.10">
    <property type="entry name" value="Umud Fragment, subunit A"/>
    <property type="match status" value="1"/>
</dbReference>
<dbReference type="SUPFAM" id="SSF51306">
    <property type="entry name" value="LexA/Signal peptidase"/>
    <property type="match status" value="1"/>
</dbReference>
<evidence type="ECO:0000256" key="3">
    <source>
        <dbReference type="RuleBase" id="RU362042"/>
    </source>
</evidence>
<dbReference type="PANTHER" id="PTHR43390">
    <property type="entry name" value="SIGNAL PEPTIDASE I"/>
    <property type="match status" value="1"/>
</dbReference>
<accession>A0A351M2D0</accession>
<keyword evidence="3" id="KW-0645">Protease</keyword>
<dbReference type="RefSeq" id="WP_277638769.1">
    <property type="nucleotide sequence ID" value="NZ_JAJUIH010000002.1"/>
</dbReference>
<dbReference type="CDD" id="cd06530">
    <property type="entry name" value="S26_SPase_I"/>
    <property type="match status" value="2"/>
</dbReference>
<dbReference type="Pfam" id="PF10502">
    <property type="entry name" value="Peptidase_S26"/>
    <property type="match status" value="2"/>
</dbReference>
<dbReference type="GO" id="GO:0009003">
    <property type="term" value="F:signal peptidase activity"/>
    <property type="evidence" value="ECO:0007669"/>
    <property type="project" value="UniProtKB-EC"/>
</dbReference>
<feature type="domain" description="Peptidase S26" evidence="4">
    <location>
        <begin position="7"/>
        <end position="111"/>
    </location>
</feature>
<dbReference type="NCBIfam" id="TIGR02227">
    <property type="entry name" value="sigpep_I_bact"/>
    <property type="match status" value="1"/>
</dbReference>
<keyword evidence="3" id="KW-0378">Hydrolase</keyword>
<sequence>MKLKGGKWILAFAGAIIAVLLFRTFVFGSFLIPSSGMENALYQGDHILVNKWSYGLRMPFMQWFSYHRILEKPIAVGDFVVFNNPAQPQEKVWSNRKVFINRCVGIPGDTLLLDSFFHPIRTSQGVIPDEKLLYAYPPEKENAMDSLISVLSIAPNKLLGQSKKMHVRSFSRYEYYLLGQAISGTNWVRPLASNEDSHQLTYRLPIPRKGSVIKVTRWNAVLLRNTLVLHEGKQVDIKGDTLYINGKPTQHCYFTKDYYWMASNNSINLEDSRMFGFVPKDHVIGKASFIWFSKEKGKGLFKGYRWNRIFSAVR</sequence>
<evidence type="ECO:0000313" key="5">
    <source>
        <dbReference type="EMBL" id="HCK23807.1"/>
    </source>
</evidence>
<name>A0A351M2D0_9BACE</name>
<dbReference type="InterPro" id="IPR019533">
    <property type="entry name" value="Peptidase_S26"/>
</dbReference>